<protein>
    <submittedName>
        <fullName evidence="2">Uncharacterized protein</fullName>
    </submittedName>
</protein>
<dbReference type="Proteomes" id="UP000030745">
    <property type="component" value="Unassembled WGS sequence"/>
</dbReference>
<evidence type="ECO:0000313" key="3">
    <source>
        <dbReference type="Proteomes" id="UP000030745"/>
    </source>
</evidence>
<dbReference type="VEuPathDB" id="FungiDB:SPRG_17274"/>
<feature type="compositionally biased region" description="Acidic residues" evidence="1">
    <location>
        <begin position="16"/>
        <end position="37"/>
    </location>
</feature>
<sequence>MDWADFDASDSSDASDSFDEASDSWDSSDESDKDEPENAYNDALVKIKHYSHVYSDSVTPYGCDDWLQMRVDGVDGLLSWPLPEHRVRQLAALAGDTNAIPADKLYIRNDASWSNDLL</sequence>
<organism evidence="2 3">
    <name type="scientific">Saprolegnia parasitica (strain CBS 223.65)</name>
    <dbReference type="NCBI Taxonomy" id="695850"/>
    <lineage>
        <taxon>Eukaryota</taxon>
        <taxon>Sar</taxon>
        <taxon>Stramenopiles</taxon>
        <taxon>Oomycota</taxon>
        <taxon>Saprolegniomycetes</taxon>
        <taxon>Saprolegniales</taxon>
        <taxon>Saprolegniaceae</taxon>
        <taxon>Saprolegnia</taxon>
    </lineage>
</organism>
<dbReference type="RefSeq" id="XP_012212216.1">
    <property type="nucleotide sequence ID" value="XM_012356826.1"/>
</dbReference>
<dbReference type="EMBL" id="KK583791">
    <property type="protein sequence ID" value="KDO17075.1"/>
    <property type="molecule type" value="Genomic_DNA"/>
</dbReference>
<dbReference type="AlphaFoldDB" id="A0A067BK20"/>
<gene>
    <name evidence="2" type="ORF">SPRG_17274</name>
</gene>
<accession>A0A067BK20</accession>
<name>A0A067BK20_SAPPC</name>
<evidence type="ECO:0000256" key="1">
    <source>
        <dbReference type="SAM" id="MobiDB-lite"/>
    </source>
</evidence>
<keyword evidence="3" id="KW-1185">Reference proteome</keyword>
<feature type="region of interest" description="Disordered" evidence="1">
    <location>
        <begin position="1"/>
        <end position="40"/>
    </location>
</feature>
<dbReference type="KEGG" id="spar:SPRG_17274"/>
<evidence type="ECO:0000313" key="2">
    <source>
        <dbReference type="EMBL" id="KDO17075.1"/>
    </source>
</evidence>
<reference evidence="2 3" key="1">
    <citation type="journal article" date="2013" name="PLoS Genet.">
        <title>Distinctive expansion of potential virulence genes in the genome of the oomycete fish pathogen Saprolegnia parasitica.</title>
        <authorList>
            <person name="Jiang R.H."/>
            <person name="de Bruijn I."/>
            <person name="Haas B.J."/>
            <person name="Belmonte R."/>
            <person name="Lobach L."/>
            <person name="Christie J."/>
            <person name="van den Ackerveken G."/>
            <person name="Bottin A."/>
            <person name="Bulone V."/>
            <person name="Diaz-Moreno S.M."/>
            <person name="Dumas B."/>
            <person name="Fan L."/>
            <person name="Gaulin E."/>
            <person name="Govers F."/>
            <person name="Grenville-Briggs L.J."/>
            <person name="Horner N.R."/>
            <person name="Levin J.Z."/>
            <person name="Mammella M."/>
            <person name="Meijer H.J."/>
            <person name="Morris P."/>
            <person name="Nusbaum C."/>
            <person name="Oome S."/>
            <person name="Phillips A.J."/>
            <person name="van Rooyen D."/>
            <person name="Rzeszutek E."/>
            <person name="Saraiva M."/>
            <person name="Secombes C.J."/>
            <person name="Seidl M.F."/>
            <person name="Snel B."/>
            <person name="Stassen J.H."/>
            <person name="Sykes S."/>
            <person name="Tripathy S."/>
            <person name="van den Berg H."/>
            <person name="Vega-Arreguin J.C."/>
            <person name="Wawra S."/>
            <person name="Young S.K."/>
            <person name="Zeng Q."/>
            <person name="Dieguez-Uribeondo J."/>
            <person name="Russ C."/>
            <person name="Tyler B.M."/>
            <person name="van West P."/>
        </authorList>
    </citation>
    <scope>NUCLEOTIDE SEQUENCE [LARGE SCALE GENOMIC DNA]</scope>
    <source>
        <strain evidence="2 3">CBS 223.65</strain>
    </source>
</reference>
<feature type="compositionally biased region" description="Acidic residues" evidence="1">
    <location>
        <begin position="1"/>
        <end position="10"/>
    </location>
</feature>
<dbReference type="GeneID" id="24138823"/>
<proteinExistence type="predicted"/>